<keyword evidence="2" id="KW-1185">Reference proteome</keyword>
<dbReference type="OrthoDB" id="2012505at2759"/>
<accession>A0A834SYJ3</accession>
<organism evidence="1 2">
    <name type="scientific">Senna tora</name>
    <dbReference type="NCBI Taxonomy" id="362788"/>
    <lineage>
        <taxon>Eukaryota</taxon>
        <taxon>Viridiplantae</taxon>
        <taxon>Streptophyta</taxon>
        <taxon>Embryophyta</taxon>
        <taxon>Tracheophyta</taxon>
        <taxon>Spermatophyta</taxon>
        <taxon>Magnoliopsida</taxon>
        <taxon>eudicotyledons</taxon>
        <taxon>Gunneridae</taxon>
        <taxon>Pentapetalae</taxon>
        <taxon>rosids</taxon>
        <taxon>fabids</taxon>
        <taxon>Fabales</taxon>
        <taxon>Fabaceae</taxon>
        <taxon>Caesalpinioideae</taxon>
        <taxon>Cassia clade</taxon>
        <taxon>Senna</taxon>
    </lineage>
</organism>
<comment type="caution">
    <text evidence="1">The sequence shown here is derived from an EMBL/GenBank/DDBJ whole genome shotgun (WGS) entry which is preliminary data.</text>
</comment>
<dbReference type="AlphaFoldDB" id="A0A834SYJ3"/>
<sequence>MLSFLRDTNEIPKNNPKLKAHAVKVFNIRCEERERKYSAQKLFRLNKE</sequence>
<reference evidence="1" key="1">
    <citation type="submission" date="2020-09" db="EMBL/GenBank/DDBJ databases">
        <title>Genome-Enabled Discovery of Anthraquinone Biosynthesis in Senna tora.</title>
        <authorList>
            <person name="Kang S.-H."/>
            <person name="Pandey R.P."/>
            <person name="Lee C.-M."/>
            <person name="Sim J.-S."/>
            <person name="Jeong J.-T."/>
            <person name="Choi B.-S."/>
            <person name="Jung M."/>
            <person name="Ginzburg D."/>
            <person name="Zhao K."/>
            <person name="Won S.Y."/>
            <person name="Oh T.-J."/>
            <person name="Yu Y."/>
            <person name="Kim N.-H."/>
            <person name="Lee O.R."/>
            <person name="Lee T.-H."/>
            <person name="Bashyal P."/>
            <person name="Kim T.-S."/>
            <person name="Lee W.-H."/>
            <person name="Kawkins C."/>
            <person name="Kim C.-K."/>
            <person name="Kim J.S."/>
            <person name="Ahn B.O."/>
            <person name="Rhee S.Y."/>
            <person name="Sohng J.K."/>
        </authorList>
    </citation>
    <scope>NUCLEOTIDE SEQUENCE</scope>
    <source>
        <tissue evidence="1">Leaf</tissue>
    </source>
</reference>
<dbReference type="GO" id="GO:0019825">
    <property type="term" value="F:oxygen binding"/>
    <property type="evidence" value="ECO:0007669"/>
    <property type="project" value="InterPro"/>
</dbReference>
<protein>
    <submittedName>
        <fullName evidence="1">Non-symbiotic hemoglobin 2</fullName>
    </submittedName>
</protein>
<dbReference type="InterPro" id="IPR019824">
    <property type="entry name" value="Leghaemoglobin_Fe_BS"/>
</dbReference>
<dbReference type="Proteomes" id="UP000634136">
    <property type="component" value="Unassembled WGS sequence"/>
</dbReference>
<dbReference type="EMBL" id="JAAIUW010000011">
    <property type="protein sequence ID" value="KAF7810317.1"/>
    <property type="molecule type" value="Genomic_DNA"/>
</dbReference>
<evidence type="ECO:0000313" key="1">
    <source>
        <dbReference type="EMBL" id="KAF7810317.1"/>
    </source>
</evidence>
<gene>
    <name evidence="1" type="ORF">G2W53_037060</name>
</gene>
<dbReference type="GO" id="GO:0020037">
    <property type="term" value="F:heme binding"/>
    <property type="evidence" value="ECO:0007669"/>
    <property type="project" value="InterPro"/>
</dbReference>
<name>A0A834SYJ3_9FABA</name>
<dbReference type="PROSITE" id="PS00208">
    <property type="entry name" value="PLANT_GLOBIN"/>
    <property type="match status" value="1"/>
</dbReference>
<proteinExistence type="predicted"/>
<evidence type="ECO:0000313" key="2">
    <source>
        <dbReference type="Proteomes" id="UP000634136"/>
    </source>
</evidence>